<evidence type="ECO:0000313" key="3">
    <source>
        <dbReference type="Proteomes" id="UP000823388"/>
    </source>
</evidence>
<organism evidence="2 3">
    <name type="scientific">Panicum virgatum</name>
    <name type="common">Blackwell switchgrass</name>
    <dbReference type="NCBI Taxonomy" id="38727"/>
    <lineage>
        <taxon>Eukaryota</taxon>
        <taxon>Viridiplantae</taxon>
        <taxon>Streptophyta</taxon>
        <taxon>Embryophyta</taxon>
        <taxon>Tracheophyta</taxon>
        <taxon>Spermatophyta</taxon>
        <taxon>Magnoliopsida</taxon>
        <taxon>Liliopsida</taxon>
        <taxon>Poales</taxon>
        <taxon>Poaceae</taxon>
        <taxon>PACMAD clade</taxon>
        <taxon>Panicoideae</taxon>
        <taxon>Panicodae</taxon>
        <taxon>Paniceae</taxon>
        <taxon>Panicinae</taxon>
        <taxon>Panicum</taxon>
        <taxon>Panicum sect. Hiantes</taxon>
    </lineage>
</organism>
<comment type="caution">
    <text evidence="2">The sequence shown here is derived from an EMBL/GenBank/DDBJ whole genome shotgun (WGS) entry which is preliminary data.</text>
</comment>
<dbReference type="PANTHER" id="PTHR34397">
    <property type="entry name" value="OS05G0237600 PROTEIN"/>
    <property type="match status" value="1"/>
</dbReference>
<accession>A0A8T0U3F4</accession>
<feature type="region of interest" description="Disordered" evidence="1">
    <location>
        <begin position="218"/>
        <end position="269"/>
    </location>
</feature>
<feature type="compositionally biased region" description="Basic residues" evidence="1">
    <location>
        <begin position="250"/>
        <end position="266"/>
    </location>
</feature>
<name>A0A8T0U3F4_PANVG</name>
<dbReference type="AlphaFoldDB" id="A0A8T0U3F4"/>
<evidence type="ECO:0000256" key="1">
    <source>
        <dbReference type="SAM" id="MobiDB-lite"/>
    </source>
</evidence>
<proteinExistence type="predicted"/>
<gene>
    <name evidence="2" type="ORF">PVAP13_3NG047600</name>
</gene>
<reference evidence="2" key="1">
    <citation type="submission" date="2020-05" db="EMBL/GenBank/DDBJ databases">
        <title>WGS assembly of Panicum virgatum.</title>
        <authorList>
            <person name="Lovell J.T."/>
            <person name="Jenkins J."/>
            <person name="Shu S."/>
            <person name="Juenger T.E."/>
            <person name="Schmutz J."/>
        </authorList>
    </citation>
    <scope>NUCLEOTIDE SEQUENCE</scope>
    <source>
        <strain evidence="2">AP13</strain>
    </source>
</reference>
<dbReference type="Proteomes" id="UP000823388">
    <property type="component" value="Chromosome 3N"/>
</dbReference>
<dbReference type="PANTHER" id="PTHR34397:SF14">
    <property type="entry name" value="OS05G0233000 PROTEIN"/>
    <property type="match status" value="1"/>
</dbReference>
<evidence type="ECO:0000313" key="2">
    <source>
        <dbReference type="EMBL" id="KAG2615623.1"/>
    </source>
</evidence>
<protein>
    <submittedName>
        <fullName evidence="2">Uncharacterized protein</fullName>
    </submittedName>
</protein>
<keyword evidence="3" id="KW-1185">Reference proteome</keyword>
<sequence>MTASSLGAAASNGGGNVAGSRFRLLASFKKWKNRHLTGNCAAGAVDAKPGHEPDAVVLAAVEPSLPLNEKRGHDFNREKIWASKKLRSSNAAARQSGNAIANATAAATSSPIVRELAGNRDSGNAIYKKGHHLPWGSIGVAMDEKTEEKLRPSMFAASVHGLGGLHQDWKVTALDIALSSQRVQKPVECDHHHNGEDACLLIKRSCLAGMVVCEGSNGGVDQNRAIPSAPSTGTQEPTRRSSPTREAKGARWRGRKKALHSSRKTPTRSFMSLSSGLQCLGVTDVTPVLAKTLTATDSRLDQSRLQFAPREVMESPLMSILTPKECRSVHKLDNEDGLELGAIDRHGYSYTEGWIPEETEAAHGLLMLLNFNDEQGRKNRVQKSLSK</sequence>
<dbReference type="EMBL" id="CM029042">
    <property type="protein sequence ID" value="KAG2615623.1"/>
    <property type="molecule type" value="Genomic_DNA"/>
</dbReference>
<feature type="compositionally biased region" description="Basic and acidic residues" evidence="1">
    <location>
        <begin position="237"/>
        <end position="249"/>
    </location>
</feature>